<comment type="caution">
    <text evidence="2">The sequence shown here is derived from an EMBL/GenBank/DDBJ whole genome shotgun (WGS) entry which is preliminary data.</text>
</comment>
<dbReference type="KEGG" id="lenr:94175290"/>
<reference evidence="2 3" key="1">
    <citation type="submission" date="2021-02" db="EMBL/GenBank/DDBJ databases">
        <title>Leishmania (Mundinia) enrietti genome sequencing and assembly.</title>
        <authorList>
            <person name="Almutairi H."/>
            <person name="Gatherer D."/>
        </authorList>
    </citation>
    <scope>NUCLEOTIDE SEQUENCE [LARGE SCALE GENOMIC DNA]</scope>
    <source>
        <strain evidence="2">CUR178</strain>
    </source>
</reference>
<proteinExistence type="predicted"/>
<dbReference type="AlphaFoldDB" id="A0A836GS43"/>
<evidence type="ECO:0000256" key="1">
    <source>
        <dbReference type="SAM" id="MobiDB-lite"/>
    </source>
</evidence>
<feature type="region of interest" description="Disordered" evidence="1">
    <location>
        <begin position="1069"/>
        <end position="1093"/>
    </location>
</feature>
<dbReference type="Proteomes" id="UP000674179">
    <property type="component" value="Chromosome 2"/>
</dbReference>
<dbReference type="RefSeq" id="XP_067696093.1">
    <property type="nucleotide sequence ID" value="XM_067839780.1"/>
</dbReference>
<accession>A0A836GS43</accession>
<protein>
    <submittedName>
        <fullName evidence="2">Uncharacterized protein</fullName>
    </submittedName>
</protein>
<dbReference type="GeneID" id="94175290"/>
<organism evidence="2 3">
    <name type="scientific">Leishmania enriettii</name>
    <dbReference type="NCBI Taxonomy" id="5663"/>
    <lineage>
        <taxon>Eukaryota</taxon>
        <taxon>Discoba</taxon>
        <taxon>Euglenozoa</taxon>
        <taxon>Kinetoplastea</taxon>
        <taxon>Metakinetoplastina</taxon>
        <taxon>Trypanosomatida</taxon>
        <taxon>Trypanosomatidae</taxon>
        <taxon>Leishmaniinae</taxon>
        <taxon>Leishmania</taxon>
    </lineage>
</organism>
<sequence length="1115" mass="118940">MRSYVLAGSVGVGLRQRAAPVHRCLGFARAPVSAAGIRATLSCSISLRFRAASASSAAQQEREAAWIHFLAASRQLHRLVRKGASSTQPRASPFKSAESARQAFASSAVDIDGDDDEALASMAPDIVRQASTTASNAALMRELGVLDRVEGQAAAKVGDVKESAGASTDNGHATADVTSLTETSPWLLSVCRTGIKAQVSCFVILRHLWRPFAAAPAAAQTARESSADKAGDEPLCIPTMEWAASLPASVRLLLLSHELQRVYRRRRYAAGGLQGNVRVATEGFLHDVGQTPVHALSEMWSQTVQESRAVVLSCCAPWLLHYSALASKSNEGSDVLPPFSRVFFSPLERHVLDAGVKLCAVCQAEDVARALMTIFIRGTDRCATGPSGQSADTAAVSDEMTFEAWYNAEAGTLYESAMAAAAAPRTHASLLTSCVYSTGSGGFPLAYSYLIHRGVTSARLSAASGEDGDSGEVSVALDISSPSLISGRCWSASLSQDPRCAMRLVRALALSVEANTDHFNIVLQLYLRLLEETDAGYNSDSVEETRLAFCAVLNSLARVPLEAKTYISVLEDVHRRTLIRTASGVTQHPDVLASCLRVCSAAGVPNRAVALFNRLFEPSSRALAVEERNVAAVLLSTPDAAATLQRLVSFMHTKVPVTADTVHTAAARALIADTKLLCSDSSTVFALFDLLEVQLAAEHRVTHHTAALCADRTFFLRILTVLAGVHEQRDGGNGVRDLLAKPAAAAVFRQWIASAVQHQPCKSSWASTLSPVTVGVLQELDLELRRAAQADSRVGDNSTPAAPLGSLLAAVEEVLEAASGTLPPSIRPISSVSGDAAKNRCVLYSLPDSLRWRQLQAEWQLDEQKRFLDGASRLLIAPTAGDTAATSCVRYQDWAVLHELRRKCALVTSQEHLTDAWAKAASKRLRQAKAVVSTPSPTFQGVAADRAALCVLTPLAEVEWWLLQGSACPRDTSSMAVVSLSDCLGVTVPPAVGCPTHTWAADPAAALGSARDRRTKVVAYWLQRWVDCVEDGRVLPWHSLFRTSVVRLLQTSASAVRAAAEKGDAAEHIDGRDSLLGSSGGRRTPSRPHLVPGKVEKSGVEAMLVRGPSSLVFTT</sequence>
<gene>
    <name evidence="2" type="ORF">CUR178_08149</name>
</gene>
<name>A0A836GS43_LEIEN</name>
<dbReference type="EMBL" id="JAFHKP010000002">
    <property type="protein sequence ID" value="KAG5487137.1"/>
    <property type="molecule type" value="Genomic_DNA"/>
</dbReference>
<evidence type="ECO:0000313" key="3">
    <source>
        <dbReference type="Proteomes" id="UP000674179"/>
    </source>
</evidence>
<evidence type="ECO:0000313" key="2">
    <source>
        <dbReference type="EMBL" id="KAG5487137.1"/>
    </source>
</evidence>
<keyword evidence="3" id="KW-1185">Reference proteome</keyword>
<feature type="compositionally biased region" description="Low complexity" evidence="1">
    <location>
        <begin position="1074"/>
        <end position="1083"/>
    </location>
</feature>
<dbReference type="OrthoDB" id="265496at2759"/>